<evidence type="ECO:0000256" key="9">
    <source>
        <dbReference type="ARBA" id="ARBA00023242"/>
    </source>
</evidence>
<evidence type="ECO:0000259" key="12">
    <source>
        <dbReference type="PROSITE" id="PS50157"/>
    </source>
</evidence>
<dbReference type="InterPro" id="IPR056438">
    <property type="entry name" value="Znf-C2H2_CTCF"/>
</dbReference>
<feature type="domain" description="C2H2-type" evidence="12">
    <location>
        <begin position="42"/>
        <end position="69"/>
    </location>
</feature>
<feature type="domain" description="C2H2-type" evidence="12">
    <location>
        <begin position="848"/>
        <end position="875"/>
    </location>
</feature>
<dbReference type="InterPro" id="IPR057828">
    <property type="entry name" value="Znf_C2H2_ZNF142_13th"/>
</dbReference>
<dbReference type="GO" id="GO:0008270">
    <property type="term" value="F:zinc ion binding"/>
    <property type="evidence" value="ECO:0007669"/>
    <property type="project" value="UniProtKB-KW"/>
</dbReference>
<keyword evidence="8" id="KW-0804">Transcription</keyword>
<dbReference type="PROSITE" id="PS00028">
    <property type="entry name" value="ZINC_FINGER_C2H2_1"/>
    <property type="match status" value="14"/>
</dbReference>
<dbReference type="GO" id="GO:0005634">
    <property type="term" value="C:nucleus"/>
    <property type="evidence" value="ECO:0007669"/>
    <property type="project" value="UniProtKB-SubCell"/>
</dbReference>
<keyword evidence="3" id="KW-0677">Repeat</keyword>
<accession>Q4RTT4</accession>
<dbReference type="InterPro" id="IPR013087">
    <property type="entry name" value="Znf_C2H2_type"/>
</dbReference>
<sequence length="997" mass="115323">GYLAEGSEHIYHTHVCPKCRRCFKMRSHLQEHLHSHFPDPDLQCPTCKRYFSSKSKLRIHRLREAGEKLHQCHLCEYSAVERNAVRRHLLSVHVEEAGDILSNHIYPCPTCGQRFHHSRMLKAHMKTHNVQSETEQLVCFQQDCTFQISSPKELLQHTAEVHGFKAVECRHHACAAVFQTQEDMKAHYQTHLPYHCSHCDFCCSNKAEFFRHQRHGHPGKDKLGCDFCTFTTFNPVEFEQHLGHLHANEKIHRCSQCSYVTSHKRGLKRHALIHSGEKPHKCSVCDFRCRDVSYLSKHMLTHSDDKNFMCTECGYVTKWKHSLNVHMRKHAGDLRYQCDQCPYRSHRMDQLNCHKLRHQEKTLMCEICAFACKRKYELHSHMLTKHSGADKQLATLKCRYCSYTTSYRQALQNHENCKHTKLKEFRCALCQYSCFSNISLFLHKRKVHGYIPGDKVWLENYTAKEKERNSAEFIQGFYQKSLSTVEQLKQSTSKGPVPSYKEHSELSDSADPGVSKDRASDSHLDSADLSDFVSQQVVSEDTSGITPSVEGPEEFCTLVLTTFSASSLQTEDSNSTRTTPSSSSVNDNGSKPSDQKADLSTSLGQSDDAAMAEVVGETRRTPMKLYLIQIKQRLSGYTPDDVRRHNFRCHSGELKHPCSHCNGKFSSEIALRYHCKRVHQLQGSFLCKQCDYTCSSAATLRTHQESQHLQTSSQESLKESLEVYQKKTLAHQCQLCPFATKTRKLLAQHVLSEHEDGPSEEKPLKCSTCGFACRHQLVLEQHLRSHRGSRLYKCTNCEYATRNKQKITWHIRIHTGEKPYSCELCTYTCADPSRLKLHMKVHKEEKKYLCTLCGYKCKWATQLKYHMTKHTGEKPYVCDECDYRTNRADALRAHRDTQHSEARPYVCEKCGKTFKTSFILKTHQHQHSNERPYVCGLCHKAFRWPAGLRHHFLSHTKQQPFRCGHCSYRAKQKFQVVKHLKRHHPDMSVEQGVVRDS</sequence>
<keyword evidence="5" id="KW-0862">Zinc</keyword>
<reference evidence="13" key="1">
    <citation type="journal article" date="2004" name="Nature">
        <title>Genome duplication in the teleost fish Tetraodon nigroviridis reveals the early vertebrate proto-karyotype.</title>
        <authorList>
            <person name="Jaillon O."/>
            <person name="Aury J.-M."/>
            <person name="Brunet F."/>
            <person name="Petit J.-L."/>
            <person name="Stange-Thomann N."/>
            <person name="Mauceli E."/>
            <person name="Bouneau L."/>
            <person name="Fischer C."/>
            <person name="Ozouf-Costaz C."/>
            <person name="Bernot A."/>
            <person name="Nicaud S."/>
            <person name="Jaffe D."/>
            <person name="Fisher S."/>
            <person name="Lutfalla G."/>
            <person name="Dossat C."/>
            <person name="Segurens B."/>
            <person name="Dasilva C."/>
            <person name="Salanoubat M."/>
            <person name="Levy M."/>
            <person name="Boudet N."/>
            <person name="Castellano S."/>
            <person name="Anthouard V."/>
            <person name="Jubin C."/>
            <person name="Castelli V."/>
            <person name="Katinka M."/>
            <person name="Vacherie B."/>
            <person name="Biemont C."/>
            <person name="Skalli Z."/>
            <person name="Cattolico L."/>
            <person name="Poulain J."/>
            <person name="De Berardinis V."/>
            <person name="Cruaud C."/>
            <person name="Duprat S."/>
            <person name="Brottier P."/>
            <person name="Coutanceau J.-P."/>
            <person name="Gouzy J."/>
            <person name="Parra G."/>
            <person name="Lardier G."/>
            <person name="Chapple C."/>
            <person name="McKernan K.J."/>
            <person name="McEwan P."/>
            <person name="Bosak S."/>
            <person name="Kellis M."/>
            <person name="Volff J.-N."/>
            <person name="Guigo R."/>
            <person name="Zody M.C."/>
            <person name="Mesirov J."/>
            <person name="Lindblad-Toh K."/>
            <person name="Birren B."/>
            <person name="Nusbaum C."/>
            <person name="Kahn D."/>
            <person name="Robinson-Rechavi M."/>
            <person name="Laudet V."/>
            <person name="Schachter V."/>
            <person name="Quetier F."/>
            <person name="Saurin W."/>
            <person name="Scarpelli C."/>
            <person name="Wincker P."/>
            <person name="Lander E.S."/>
            <person name="Weissenbach J."/>
            <person name="Roest Crollius H."/>
        </authorList>
    </citation>
    <scope>NUCLEOTIDE SEQUENCE [LARGE SCALE GENOMIC DNA]</scope>
</reference>
<evidence type="ECO:0000256" key="8">
    <source>
        <dbReference type="ARBA" id="ARBA00023163"/>
    </source>
</evidence>
<evidence type="ECO:0000256" key="10">
    <source>
        <dbReference type="PROSITE-ProRule" id="PRU00042"/>
    </source>
</evidence>
<name>Q4RTT4_TETNG</name>
<feature type="domain" description="C2H2-type" evidence="12">
    <location>
        <begin position="194"/>
        <end position="222"/>
    </location>
</feature>
<feature type="compositionally biased region" description="Polar residues" evidence="11">
    <location>
        <begin position="585"/>
        <end position="605"/>
    </location>
</feature>
<dbReference type="FunFam" id="3.30.160.60:FF:002452">
    <property type="entry name" value="zinc finger protein 142 isoform X4"/>
    <property type="match status" value="1"/>
</dbReference>
<feature type="domain" description="C2H2-type" evidence="12">
    <location>
        <begin position="820"/>
        <end position="847"/>
    </location>
</feature>
<feature type="domain" description="C2H2-type" evidence="12">
    <location>
        <begin position="876"/>
        <end position="904"/>
    </location>
</feature>
<dbReference type="InterPro" id="IPR036236">
    <property type="entry name" value="Znf_C2H2_sf"/>
</dbReference>
<evidence type="ECO:0000256" key="2">
    <source>
        <dbReference type="ARBA" id="ARBA00022723"/>
    </source>
</evidence>
<proteinExistence type="predicted"/>
<feature type="domain" description="C2H2-type" evidence="12">
    <location>
        <begin position="252"/>
        <end position="279"/>
    </location>
</feature>
<dbReference type="SMART" id="SM00355">
    <property type="entry name" value="ZnF_C2H2"/>
    <property type="match status" value="26"/>
</dbReference>
<dbReference type="OrthoDB" id="6077919at2759"/>
<feature type="domain" description="C2H2-type" evidence="12">
    <location>
        <begin position="764"/>
        <end position="791"/>
    </location>
</feature>
<evidence type="ECO:0000256" key="11">
    <source>
        <dbReference type="SAM" id="MobiDB-lite"/>
    </source>
</evidence>
<comment type="subcellular location">
    <subcellularLocation>
        <location evidence="1">Nucleus</location>
    </subcellularLocation>
</comment>
<dbReference type="Pfam" id="PF00096">
    <property type="entry name" value="zf-C2H2"/>
    <property type="match status" value="2"/>
</dbReference>
<reference evidence="13" key="2">
    <citation type="submission" date="2004-02" db="EMBL/GenBank/DDBJ databases">
        <authorList>
            <consortium name="Genoscope"/>
            <consortium name="Whitehead Institute Centre for Genome Research"/>
        </authorList>
    </citation>
    <scope>NUCLEOTIDE SEQUENCE</scope>
</reference>
<feature type="domain" description="C2H2-type" evidence="12">
    <location>
        <begin position="106"/>
        <end position="133"/>
    </location>
</feature>
<dbReference type="FunFam" id="3.30.160.60:FF:000012">
    <property type="entry name" value="RB-associated KRAB zinc finger protein-like"/>
    <property type="match status" value="1"/>
</dbReference>
<evidence type="ECO:0000256" key="6">
    <source>
        <dbReference type="ARBA" id="ARBA00023015"/>
    </source>
</evidence>
<feature type="domain" description="C2H2-type" evidence="12">
    <location>
        <begin position="396"/>
        <end position="424"/>
    </location>
</feature>
<dbReference type="PANTHER" id="PTHR24393">
    <property type="entry name" value="ZINC FINGER PROTEIN"/>
    <property type="match status" value="1"/>
</dbReference>
<feature type="region of interest" description="Disordered" evidence="11">
    <location>
        <begin position="489"/>
        <end position="522"/>
    </location>
</feature>
<dbReference type="PROSITE" id="PS50157">
    <property type="entry name" value="ZINC_FINGER_C2H2_2"/>
    <property type="match status" value="16"/>
</dbReference>
<feature type="domain" description="C2H2-type" evidence="12">
    <location>
        <begin position="308"/>
        <end position="335"/>
    </location>
</feature>
<feature type="domain" description="C2H2-type" evidence="12">
    <location>
        <begin position="656"/>
        <end position="684"/>
    </location>
</feature>
<keyword evidence="4 10" id="KW-0863">Zinc-finger</keyword>
<feature type="non-terminal residue" evidence="13">
    <location>
        <position position="1"/>
    </location>
</feature>
<gene>
    <name evidence="13" type="ORF">GSTENG00029107001</name>
</gene>
<feature type="domain" description="C2H2-type" evidence="12">
    <location>
        <begin position="933"/>
        <end position="960"/>
    </location>
</feature>
<dbReference type="AlphaFoldDB" id="Q4RTT4"/>
<evidence type="ECO:0000256" key="1">
    <source>
        <dbReference type="ARBA" id="ARBA00004123"/>
    </source>
</evidence>
<feature type="domain" description="C2H2-type" evidence="12">
    <location>
        <begin position="14"/>
        <end position="41"/>
    </location>
</feature>
<dbReference type="GO" id="GO:0001228">
    <property type="term" value="F:DNA-binding transcription activator activity, RNA polymerase II-specific"/>
    <property type="evidence" value="ECO:0007669"/>
    <property type="project" value="TreeGrafter"/>
</dbReference>
<dbReference type="FunFam" id="3.30.160.60:FF:000446">
    <property type="entry name" value="Zinc finger protein"/>
    <property type="match status" value="1"/>
</dbReference>
<dbReference type="Pfam" id="PF13909">
    <property type="entry name" value="zf-H2C2_5"/>
    <property type="match status" value="2"/>
</dbReference>
<dbReference type="Pfam" id="PF23574">
    <property type="entry name" value="zf-C2H2_ZNF142_18"/>
    <property type="match status" value="1"/>
</dbReference>
<feature type="domain" description="C2H2-type" evidence="12">
    <location>
        <begin position="792"/>
        <end position="819"/>
    </location>
</feature>
<feature type="compositionally biased region" description="Low complexity" evidence="11">
    <location>
        <begin position="573"/>
        <end position="584"/>
    </location>
</feature>
<dbReference type="FunFam" id="3.30.160.60:FF:001062">
    <property type="entry name" value="Zinc finger protein 142"/>
    <property type="match status" value="1"/>
</dbReference>
<keyword evidence="7" id="KW-0238">DNA-binding</keyword>
<feature type="region of interest" description="Disordered" evidence="11">
    <location>
        <begin position="567"/>
        <end position="610"/>
    </location>
</feature>
<dbReference type="Pfam" id="PF23611">
    <property type="entry name" value="zf-C2H2_16"/>
    <property type="match status" value="2"/>
</dbReference>
<evidence type="ECO:0000256" key="7">
    <source>
        <dbReference type="ARBA" id="ARBA00023125"/>
    </source>
</evidence>
<keyword evidence="9" id="KW-0539">Nucleus</keyword>
<dbReference type="GO" id="GO:0000978">
    <property type="term" value="F:RNA polymerase II cis-regulatory region sequence-specific DNA binding"/>
    <property type="evidence" value="ECO:0007669"/>
    <property type="project" value="TreeGrafter"/>
</dbReference>
<dbReference type="FunFam" id="3.30.160.60:FF:001657">
    <property type="entry name" value="Zinc finger protein 142"/>
    <property type="match status" value="1"/>
</dbReference>
<evidence type="ECO:0000256" key="5">
    <source>
        <dbReference type="ARBA" id="ARBA00022833"/>
    </source>
</evidence>
<keyword evidence="2" id="KW-0479">Metal-binding</keyword>
<dbReference type="Gene3D" id="3.30.160.60">
    <property type="entry name" value="Classic Zinc Finger"/>
    <property type="match status" value="16"/>
</dbReference>
<evidence type="ECO:0000256" key="3">
    <source>
        <dbReference type="ARBA" id="ARBA00022737"/>
    </source>
</evidence>
<evidence type="ECO:0000256" key="4">
    <source>
        <dbReference type="ARBA" id="ARBA00022771"/>
    </source>
</evidence>
<dbReference type="FunFam" id="3.30.160.60:FF:000614">
    <property type="entry name" value="Zinc finger protein 142"/>
    <property type="match status" value="1"/>
</dbReference>
<dbReference type="FunFam" id="3.30.160.60:FF:002117">
    <property type="entry name" value="Zinc finger protein 142"/>
    <property type="match status" value="1"/>
</dbReference>
<feature type="non-terminal residue" evidence="13">
    <location>
        <position position="997"/>
    </location>
</feature>
<evidence type="ECO:0000313" key="13">
    <source>
        <dbReference type="EMBL" id="CAG08198.1"/>
    </source>
</evidence>
<protein>
    <submittedName>
        <fullName evidence="13">(spotted green pufferfish) hypothetical protein</fullName>
    </submittedName>
</protein>
<dbReference type="PANTHER" id="PTHR24393:SF34">
    <property type="entry name" value="PR_SET DOMAIN 13"/>
    <property type="match status" value="1"/>
</dbReference>
<organism evidence="13">
    <name type="scientific">Tetraodon nigroviridis</name>
    <name type="common">Spotted green pufferfish</name>
    <name type="synonym">Chelonodon nigroviridis</name>
    <dbReference type="NCBI Taxonomy" id="99883"/>
    <lineage>
        <taxon>Eukaryota</taxon>
        <taxon>Metazoa</taxon>
        <taxon>Chordata</taxon>
        <taxon>Craniata</taxon>
        <taxon>Vertebrata</taxon>
        <taxon>Euteleostomi</taxon>
        <taxon>Actinopterygii</taxon>
        <taxon>Neopterygii</taxon>
        <taxon>Teleostei</taxon>
        <taxon>Neoteleostei</taxon>
        <taxon>Acanthomorphata</taxon>
        <taxon>Eupercaria</taxon>
        <taxon>Tetraodontiformes</taxon>
        <taxon>Tetradontoidea</taxon>
        <taxon>Tetraodontidae</taxon>
        <taxon>Tetraodon</taxon>
    </lineage>
</organism>
<dbReference type="KEGG" id="tng:GSTEN00029107G001"/>
<keyword evidence="6" id="KW-0805">Transcription regulation</keyword>
<dbReference type="EMBL" id="CAAE01014997">
    <property type="protein sequence ID" value="CAG08198.1"/>
    <property type="molecule type" value="Genomic_DNA"/>
</dbReference>
<feature type="domain" description="C2H2-type" evidence="12">
    <location>
        <begin position="905"/>
        <end position="932"/>
    </location>
</feature>
<comment type="caution">
    <text evidence="13">The sequence shown here is derived from an EMBL/GenBank/DDBJ whole genome shotgun (WGS) entry which is preliminary data.</text>
</comment>
<dbReference type="SUPFAM" id="SSF57667">
    <property type="entry name" value="beta-beta-alpha zinc fingers"/>
    <property type="match status" value="10"/>
</dbReference>
<feature type="domain" description="C2H2-type" evidence="12">
    <location>
        <begin position="280"/>
        <end position="307"/>
    </location>
</feature>